<organism evidence="8 9">
    <name type="scientific">Nitratidesulfovibrio vulgaris (strain ATCC 29579 / DSM 644 / CCUG 34227 / NCIMB 8303 / VKM B-1760 / Hildenborough)</name>
    <name type="common">Desulfovibrio vulgaris</name>
    <dbReference type="NCBI Taxonomy" id="882"/>
    <lineage>
        <taxon>Bacteria</taxon>
        <taxon>Pseudomonadati</taxon>
        <taxon>Thermodesulfobacteriota</taxon>
        <taxon>Desulfovibrionia</taxon>
        <taxon>Desulfovibrionales</taxon>
        <taxon>Desulfovibrionaceae</taxon>
        <taxon>Nitratidesulfovibrio</taxon>
    </lineage>
</organism>
<evidence type="ECO:0000313" key="8">
    <source>
        <dbReference type="EMBL" id="AAS95672.1"/>
    </source>
</evidence>
<keyword evidence="4" id="KW-0235">DNA replication</keyword>
<evidence type="ECO:0000256" key="5">
    <source>
        <dbReference type="ARBA" id="ARBA00022932"/>
    </source>
</evidence>
<dbReference type="PANTHER" id="PTHR34388">
    <property type="entry name" value="DNA POLYMERASE III SUBUNIT DELTA"/>
    <property type="match status" value="1"/>
</dbReference>
<evidence type="ECO:0000313" key="9">
    <source>
        <dbReference type="Proteomes" id="UP000002194"/>
    </source>
</evidence>
<reference evidence="8 9" key="1">
    <citation type="journal article" date="2004" name="Nat. Biotechnol.">
        <title>The genome sequence of the anaerobic, sulfate-reducing bacterium Desulfovibrio vulgaris Hildenborough.</title>
        <authorList>
            <person name="Heidelberg J.F."/>
            <person name="Seshadri R."/>
            <person name="Haveman S.A."/>
            <person name="Hemme C.L."/>
            <person name="Paulsen I.T."/>
            <person name="Kolonay J.F."/>
            <person name="Eisen J.A."/>
            <person name="Ward N."/>
            <person name="Methe B."/>
            <person name="Brinkac L.M."/>
            <person name="Daugherty S.C."/>
            <person name="Deboy R.T."/>
            <person name="Dodson R.J."/>
            <person name="Durkin A.S."/>
            <person name="Madupu R."/>
            <person name="Nelson W.C."/>
            <person name="Sullivan S.A."/>
            <person name="Fouts D."/>
            <person name="Haft D.H."/>
            <person name="Selengut J."/>
            <person name="Peterson J.D."/>
            <person name="Davidsen T.M."/>
            <person name="Zafar N."/>
            <person name="Zhou L."/>
            <person name="Radune D."/>
            <person name="Dimitrov G."/>
            <person name="Hance M."/>
            <person name="Tran K."/>
            <person name="Khouri H."/>
            <person name="Gill J."/>
            <person name="Utterback T.R."/>
            <person name="Feldblyum T.V."/>
            <person name="Wall J.D."/>
            <person name="Voordouw G."/>
            <person name="Fraser C.M."/>
        </authorList>
    </citation>
    <scope>NUCLEOTIDE SEQUENCE [LARGE SCALE GENOMIC DNA]</scope>
    <source>
        <strain evidence="9">ATCC 29579 / DSM 644 / NCIMB 8303 / VKM B-1760 / Hildenborough</strain>
    </source>
</reference>
<dbReference type="InterPro" id="IPR008921">
    <property type="entry name" value="DNA_pol3_clamp-load_cplx_C"/>
</dbReference>
<dbReference type="GO" id="GO:0006261">
    <property type="term" value="P:DNA-templated DNA replication"/>
    <property type="evidence" value="ECO:0007669"/>
    <property type="project" value="TreeGrafter"/>
</dbReference>
<dbReference type="GO" id="GO:0003677">
    <property type="term" value="F:DNA binding"/>
    <property type="evidence" value="ECO:0007669"/>
    <property type="project" value="InterPro"/>
</dbReference>
<dbReference type="KEGG" id="dvu:DVU_1194"/>
<comment type="similarity">
    <text evidence="6">Belongs to the DNA polymerase HolA subunit family.</text>
</comment>
<dbReference type="OrthoDB" id="5443838at2"/>
<dbReference type="EMBL" id="AE017285">
    <property type="protein sequence ID" value="AAS95672.1"/>
    <property type="molecule type" value="Genomic_DNA"/>
</dbReference>
<evidence type="ECO:0000256" key="7">
    <source>
        <dbReference type="ARBA" id="ARBA00049244"/>
    </source>
</evidence>
<dbReference type="Gene3D" id="1.20.272.10">
    <property type="match status" value="1"/>
</dbReference>
<dbReference type="SMR" id="Q72CT9"/>
<keyword evidence="5" id="KW-0239">DNA-directed DNA polymerase</keyword>
<dbReference type="STRING" id="882.DVU_1194"/>
<dbReference type="SUPFAM" id="SSF52540">
    <property type="entry name" value="P-loop containing nucleoside triphosphate hydrolases"/>
    <property type="match status" value="1"/>
</dbReference>
<evidence type="ECO:0000256" key="1">
    <source>
        <dbReference type="ARBA" id="ARBA00012417"/>
    </source>
</evidence>
<dbReference type="HOGENOM" id="CLU_810685_0_0_7"/>
<dbReference type="EC" id="2.7.7.7" evidence="1"/>
<protein>
    <recommendedName>
        <fullName evidence="1">DNA-directed DNA polymerase</fullName>
        <ecNumber evidence="1">2.7.7.7</ecNumber>
    </recommendedName>
</protein>
<dbReference type="Proteomes" id="UP000002194">
    <property type="component" value="Chromosome"/>
</dbReference>
<sequence>MSLPTPCAATSRPSKATSCIQGPETKSLRAFNFSRASSNMDRPGFSFCICPDSRLLKDHISGLVNATETGGTCFERQVFWGDEALPPVFWEHLTLQGLFGSPRALVVRNAHNLPADVWKRLSTALARPNPLSWPFFCLEVPFERGQPKIPAHIAKLRCLDFAERKGWVWRSPGLDERGIRRFLQQRATDAGARFAPGALDAIAAAMPADATAAATELDKLLLAAGLDATLGPELAKLVSHEPDLDIFAFIKALQGGNAQAVWRQVQRDKLGGDSMVFPFIGMLLRETRQLWQLLSGEPVRLPPSVLPVKQQLAQQLGYSGLTRMLDLTLEAERGIKTGERSPEQSLDALVAGLFTVFARPVPRHTRRM</sequence>
<dbReference type="PANTHER" id="PTHR34388:SF1">
    <property type="entry name" value="DNA POLYMERASE III SUBUNIT DELTA"/>
    <property type="match status" value="1"/>
</dbReference>
<dbReference type="EnsemblBacteria" id="AAS95672">
    <property type="protein sequence ID" value="AAS95672"/>
    <property type="gene ID" value="DVU_1194"/>
</dbReference>
<dbReference type="InterPro" id="IPR005790">
    <property type="entry name" value="DNA_polIII_delta"/>
</dbReference>
<dbReference type="SUPFAM" id="SSF48019">
    <property type="entry name" value="post-AAA+ oligomerization domain-like"/>
    <property type="match status" value="1"/>
</dbReference>
<comment type="catalytic activity">
    <reaction evidence="7">
        <text>DNA(n) + a 2'-deoxyribonucleoside 5'-triphosphate = DNA(n+1) + diphosphate</text>
        <dbReference type="Rhea" id="RHEA:22508"/>
        <dbReference type="Rhea" id="RHEA-COMP:17339"/>
        <dbReference type="Rhea" id="RHEA-COMP:17340"/>
        <dbReference type="ChEBI" id="CHEBI:33019"/>
        <dbReference type="ChEBI" id="CHEBI:61560"/>
        <dbReference type="ChEBI" id="CHEBI:173112"/>
        <dbReference type="EC" id="2.7.7.7"/>
    </reaction>
</comment>
<evidence type="ECO:0000256" key="3">
    <source>
        <dbReference type="ARBA" id="ARBA00022695"/>
    </source>
</evidence>
<dbReference type="NCBIfam" id="TIGR01128">
    <property type="entry name" value="holA"/>
    <property type="match status" value="1"/>
</dbReference>
<dbReference type="InterPro" id="IPR027417">
    <property type="entry name" value="P-loop_NTPase"/>
</dbReference>
<dbReference type="AlphaFoldDB" id="Q72CT9"/>
<accession>Q72CT9</accession>
<dbReference type="eggNOG" id="COG1466">
    <property type="taxonomic scope" value="Bacteria"/>
</dbReference>
<dbReference type="PATRIC" id="fig|882.5.peg.1118"/>
<keyword evidence="3" id="KW-0548">Nucleotidyltransferase</keyword>
<proteinExistence type="inferred from homology"/>
<evidence type="ECO:0000256" key="6">
    <source>
        <dbReference type="ARBA" id="ARBA00034754"/>
    </source>
</evidence>
<dbReference type="GO" id="GO:0009360">
    <property type="term" value="C:DNA polymerase III complex"/>
    <property type="evidence" value="ECO:0007669"/>
    <property type="project" value="TreeGrafter"/>
</dbReference>
<name>Q72CT9_NITV2</name>
<keyword evidence="9" id="KW-1185">Reference proteome</keyword>
<dbReference type="PaxDb" id="882-DVU_1194"/>
<evidence type="ECO:0000256" key="4">
    <source>
        <dbReference type="ARBA" id="ARBA00022705"/>
    </source>
</evidence>
<keyword evidence="2" id="KW-0808">Transferase</keyword>
<dbReference type="GO" id="GO:0003887">
    <property type="term" value="F:DNA-directed DNA polymerase activity"/>
    <property type="evidence" value="ECO:0007669"/>
    <property type="project" value="UniProtKB-KW"/>
</dbReference>
<gene>
    <name evidence="8" type="ordered locus">DVU_1194</name>
</gene>
<evidence type="ECO:0000256" key="2">
    <source>
        <dbReference type="ARBA" id="ARBA00022679"/>
    </source>
</evidence>